<dbReference type="RefSeq" id="WP_347339917.1">
    <property type="nucleotide sequence ID" value="NZ_BMHC01000020.1"/>
</dbReference>
<proteinExistence type="predicted"/>
<organism evidence="1 2">
    <name type="scientific">Bradyrhizobium guangdongense</name>
    <dbReference type="NCBI Taxonomy" id="1325090"/>
    <lineage>
        <taxon>Bacteria</taxon>
        <taxon>Pseudomonadati</taxon>
        <taxon>Pseudomonadota</taxon>
        <taxon>Alphaproteobacteria</taxon>
        <taxon>Hyphomicrobiales</taxon>
        <taxon>Nitrobacteraceae</taxon>
        <taxon>Bradyrhizobium</taxon>
    </lineage>
</organism>
<dbReference type="EMBL" id="BMHC01000020">
    <property type="protein sequence ID" value="GGI31243.1"/>
    <property type="molecule type" value="Genomic_DNA"/>
</dbReference>
<dbReference type="SUPFAM" id="SSF52317">
    <property type="entry name" value="Class I glutamine amidotransferase-like"/>
    <property type="match status" value="1"/>
</dbReference>
<comment type="caution">
    <text evidence="1">The sequence shown here is derived from an EMBL/GenBank/DDBJ whole genome shotgun (WGS) entry which is preliminary data.</text>
</comment>
<evidence type="ECO:0000313" key="2">
    <source>
        <dbReference type="Proteomes" id="UP000625079"/>
    </source>
</evidence>
<dbReference type="Proteomes" id="UP000625079">
    <property type="component" value="Unassembled WGS sequence"/>
</dbReference>
<dbReference type="InterPro" id="IPR029062">
    <property type="entry name" value="Class_I_gatase-like"/>
</dbReference>
<evidence type="ECO:0000313" key="1">
    <source>
        <dbReference type="EMBL" id="GGI31243.1"/>
    </source>
</evidence>
<gene>
    <name evidence="1" type="ORF">GCM10010987_63450</name>
</gene>
<name>A0AA88BC73_9BRAD</name>
<reference evidence="1" key="1">
    <citation type="journal article" date="2014" name="Int. J. Syst. Evol. Microbiol.">
        <title>Complete genome sequence of Corynebacterium casei LMG S-19264T (=DSM 44701T), isolated from a smear-ripened cheese.</title>
        <authorList>
            <consortium name="US DOE Joint Genome Institute (JGI-PGF)"/>
            <person name="Walter F."/>
            <person name="Albersmeier A."/>
            <person name="Kalinowski J."/>
            <person name="Ruckert C."/>
        </authorList>
    </citation>
    <scope>NUCLEOTIDE SEQUENCE</scope>
    <source>
        <strain evidence="1">CGMCC 1.15034</strain>
    </source>
</reference>
<sequence>MIAIIDNYDSFAFNIARYFRELDQATEVVRNDLASISDLVGLKPRAVSLVLKLPVLNLDPQGTSPLPDLQFAGLISVHRVSAGKGGKRERRLTGTA</sequence>
<dbReference type="Gene3D" id="3.40.50.880">
    <property type="match status" value="1"/>
</dbReference>
<accession>A0AA88BC73</accession>
<reference evidence="1" key="2">
    <citation type="submission" date="2022-12" db="EMBL/GenBank/DDBJ databases">
        <authorList>
            <person name="Sun Q."/>
            <person name="Zhou Y."/>
        </authorList>
    </citation>
    <scope>NUCLEOTIDE SEQUENCE</scope>
    <source>
        <strain evidence="1">CGMCC 1.15034</strain>
    </source>
</reference>
<evidence type="ECO:0008006" key="3">
    <source>
        <dbReference type="Google" id="ProtNLM"/>
    </source>
</evidence>
<protein>
    <recommendedName>
        <fullName evidence="3">Glutamine amidotransferase domain-containing protein</fullName>
    </recommendedName>
</protein>
<dbReference type="AlphaFoldDB" id="A0AA88BC73"/>